<protein>
    <submittedName>
        <fullName evidence="1">Uncharacterized protein</fullName>
    </submittedName>
</protein>
<accession>A0A8S5NXX3</accession>
<organism evidence="1">
    <name type="scientific">Siphoviridae sp. ctVzN31</name>
    <dbReference type="NCBI Taxonomy" id="2825534"/>
    <lineage>
        <taxon>Viruses</taxon>
        <taxon>Duplodnaviria</taxon>
        <taxon>Heunggongvirae</taxon>
        <taxon>Uroviricota</taxon>
        <taxon>Caudoviricetes</taxon>
    </lineage>
</organism>
<name>A0A8S5NXX3_9CAUD</name>
<sequence length="33" mass="3891">MACQICTQKLYYVCQKTIVHKNILPRKSSEFSE</sequence>
<dbReference type="EMBL" id="BK015273">
    <property type="protein sequence ID" value="DAD99048.1"/>
    <property type="molecule type" value="Genomic_DNA"/>
</dbReference>
<reference evidence="1" key="1">
    <citation type="journal article" date="2021" name="Proc. Natl. Acad. Sci. U.S.A.">
        <title>A Catalog of Tens of Thousands of Viruses from Human Metagenomes Reveals Hidden Associations with Chronic Diseases.</title>
        <authorList>
            <person name="Tisza M.J."/>
            <person name="Buck C.B."/>
        </authorList>
    </citation>
    <scope>NUCLEOTIDE SEQUENCE</scope>
    <source>
        <strain evidence="1">CtVzN31</strain>
    </source>
</reference>
<evidence type="ECO:0000313" key="1">
    <source>
        <dbReference type="EMBL" id="DAD99048.1"/>
    </source>
</evidence>
<proteinExistence type="predicted"/>